<gene>
    <name evidence="1" type="ORF">RVR_9727</name>
</gene>
<evidence type="ECO:0000313" key="2">
    <source>
        <dbReference type="Proteomes" id="UP000595703"/>
    </source>
</evidence>
<protein>
    <submittedName>
        <fullName evidence="1">Uncharacterized protein</fullName>
    </submittedName>
</protein>
<dbReference type="AlphaFoldDB" id="A0A7U3UXE9"/>
<evidence type="ECO:0000313" key="1">
    <source>
        <dbReference type="EMBL" id="BBB02031.1"/>
    </source>
</evidence>
<reference evidence="1 2" key="1">
    <citation type="journal article" date="2010" name="J. Bacteriol.">
        <title>Biochemical characterization of a novel indole prenyltransferase from Streptomyces sp. SN-593.</title>
        <authorList>
            <person name="Takahashi S."/>
            <person name="Takagi H."/>
            <person name="Toyoda A."/>
            <person name="Uramoto M."/>
            <person name="Nogawa T."/>
            <person name="Ueki M."/>
            <person name="Sakaki Y."/>
            <person name="Osada H."/>
        </authorList>
    </citation>
    <scope>NUCLEOTIDE SEQUENCE [LARGE SCALE GENOMIC DNA]</scope>
    <source>
        <strain evidence="1 2">SN-593</strain>
    </source>
</reference>
<dbReference type="RefSeq" id="WP_237405150.1">
    <property type="nucleotide sequence ID" value="NZ_AP018365.1"/>
</dbReference>
<dbReference type="Proteomes" id="UP000595703">
    <property type="component" value="Chromosome"/>
</dbReference>
<organism evidence="1 2">
    <name type="scientific">Actinacidiphila reveromycinica</name>
    <dbReference type="NCBI Taxonomy" id="659352"/>
    <lineage>
        <taxon>Bacteria</taxon>
        <taxon>Bacillati</taxon>
        <taxon>Actinomycetota</taxon>
        <taxon>Actinomycetes</taxon>
        <taxon>Kitasatosporales</taxon>
        <taxon>Streptomycetaceae</taxon>
        <taxon>Actinacidiphila</taxon>
    </lineage>
</organism>
<reference evidence="1 2" key="4">
    <citation type="journal article" date="2020" name="Sci. Rep.">
        <title>beta-carboline chemical signals induce reveromycin production through a LuxR family regulator in Streptomyces sp. SN-593.</title>
        <authorList>
            <person name="Panthee S."/>
            <person name="Kito N."/>
            <person name="Hayashi T."/>
            <person name="Shimizu T."/>
            <person name="Ishikawa J."/>
            <person name="Hamamoto H."/>
            <person name="Osada H."/>
            <person name="Takahashi S."/>
        </authorList>
    </citation>
    <scope>NUCLEOTIDE SEQUENCE [LARGE SCALE GENOMIC DNA]</scope>
    <source>
        <strain evidence="1 2">SN-593</strain>
    </source>
</reference>
<keyword evidence="2" id="KW-1185">Reference proteome</keyword>
<sequence>MVDVEDELAALAGAGAVAVVTAMSTELWQSVRGRVADLFRRSGRRRREVATRLDSHAALVESADAPDAVRRALTATWAAELESLLRENPAHRDPLARLVEEVRSALLPTTAPTTHLTQTNTARDSSVLFAVQSGTQPVHMTPSAAPHDPAPGT</sequence>
<reference evidence="1 2" key="3">
    <citation type="journal article" date="2011" name="Nat. Chem. Biol.">
        <title>Reveromycin A biosynthesis uses RevG and RevJ for stereospecific spiroacetal formation.</title>
        <authorList>
            <person name="Takahashi S."/>
            <person name="Toyoda A."/>
            <person name="Sekiyama Y."/>
            <person name="Takagi H."/>
            <person name="Nogawa T."/>
            <person name="Uramoto M."/>
            <person name="Suzuki R."/>
            <person name="Koshino H."/>
            <person name="Kumano T."/>
            <person name="Panthee S."/>
            <person name="Dairi T."/>
            <person name="Ishikawa J."/>
            <person name="Ikeda H."/>
            <person name="Sakaki Y."/>
            <person name="Osada H."/>
        </authorList>
    </citation>
    <scope>NUCLEOTIDE SEQUENCE [LARGE SCALE GENOMIC DNA]</scope>
    <source>
        <strain evidence="1 2">SN-593</strain>
    </source>
</reference>
<name>A0A7U3UXE9_9ACTN</name>
<proteinExistence type="predicted"/>
<accession>A0A7U3UXE9</accession>
<reference evidence="1 2" key="2">
    <citation type="journal article" date="2011" name="J. Antibiot.">
        <title>Furaquinocins I and J: novel polyketide isoprenoid hybrid compounds from Streptomyces reveromyceticus SN-593.</title>
        <authorList>
            <person name="Panthee S."/>
            <person name="Takahashi S."/>
            <person name="Takagi H."/>
            <person name="Nogawa T."/>
            <person name="Oowada E."/>
            <person name="Uramoto M."/>
            <person name="Osada H."/>
        </authorList>
    </citation>
    <scope>NUCLEOTIDE SEQUENCE [LARGE SCALE GENOMIC DNA]</scope>
    <source>
        <strain evidence="1 2">SN-593</strain>
    </source>
</reference>
<dbReference type="KEGG" id="arev:RVR_9727"/>
<dbReference type="EMBL" id="AP018365">
    <property type="protein sequence ID" value="BBB02031.1"/>
    <property type="molecule type" value="Genomic_DNA"/>
</dbReference>